<dbReference type="EMBL" id="CAJVQA010002472">
    <property type="protein sequence ID" value="CAG8548404.1"/>
    <property type="molecule type" value="Genomic_DNA"/>
</dbReference>
<sequence>MSFLVKNLYEFTFAGINYQIYLVLKKYKNMTPETNTDEKDNGLIYNDIDGKVYDEEKNTEKK</sequence>
<protein>
    <submittedName>
        <fullName evidence="1">1665_t:CDS:1</fullName>
    </submittedName>
</protein>
<evidence type="ECO:0000313" key="2">
    <source>
        <dbReference type="Proteomes" id="UP000789759"/>
    </source>
</evidence>
<reference evidence="1" key="1">
    <citation type="submission" date="2021-06" db="EMBL/GenBank/DDBJ databases">
        <authorList>
            <person name="Kallberg Y."/>
            <person name="Tangrot J."/>
            <person name="Rosling A."/>
        </authorList>
    </citation>
    <scope>NUCLEOTIDE SEQUENCE</scope>
    <source>
        <strain evidence="1">FL966</strain>
    </source>
</reference>
<keyword evidence="2" id="KW-1185">Reference proteome</keyword>
<organism evidence="1 2">
    <name type="scientific">Cetraspora pellucida</name>
    <dbReference type="NCBI Taxonomy" id="1433469"/>
    <lineage>
        <taxon>Eukaryota</taxon>
        <taxon>Fungi</taxon>
        <taxon>Fungi incertae sedis</taxon>
        <taxon>Mucoromycota</taxon>
        <taxon>Glomeromycotina</taxon>
        <taxon>Glomeromycetes</taxon>
        <taxon>Diversisporales</taxon>
        <taxon>Gigasporaceae</taxon>
        <taxon>Cetraspora</taxon>
    </lineage>
</organism>
<dbReference type="Proteomes" id="UP000789759">
    <property type="component" value="Unassembled WGS sequence"/>
</dbReference>
<comment type="caution">
    <text evidence="1">The sequence shown here is derived from an EMBL/GenBank/DDBJ whole genome shotgun (WGS) entry which is preliminary data.</text>
</comment>
<proteinExistence type="predicted"/>
<evidence type="ECO:0000313" key="1">
    <source>
        <dbReference type="EMBL" id="CAG8548404.1"/>
    </source>
</evidence>
<accession>A0A9N9FPE9</accession>
<dbReference type="AlphaFoldDB" id="A0A9N9FPE9"/>
<name>A0A9N9FPE9_9GLOM</name>
<gene>
    <name evidence="1" type="ORF">CPELLU_LOCUS4631</name>
</gene>